<dbReference type="AlphaFoldDB" id="A0A182NGZ0"/>
<dbReference type="EnsemblMetazoa" id="ADIR006913-RA">
    <property type="protein sequence ID" value="ADIR006913-PA"/>
    <property type="gene ID" value="ADIR006913"/>
</dbReference>
<protein>
    <submittedName>
        <fullName evidence="2">Uncharacterized protein</fullName>
    </submittedName>
</protein>
<feature type="region of interest" description="Disordered" evidence="1">
    <location>
        <begin position="1"/>
        <end position="87"/>
    </location>
</feature>
<evidence type="ECO:0000313" key="2">
    <source>
        <dbReference type="EnsemblMetazoa" id="ADIR006913-PA"/>
    </source>
</evidence>
<organism evidence="2 3">
    <name type="scientific">Anopheles dirus</name>
    <dbReference type="NCBI Taxonomy" id="7168"/>
    <lineage>
        <taxon>Eukaryota</taxon>
        <taxon>Metazoa</taxon>
        <taxon>Ecdysozoa</taxon>
        <taxon>Arthropoda</taxon>
        <taxon>Hexapoda</taxon>
        <taxon>Insecta</taxon>
        <taxon>Pterygota</taxon>
        <taxon>Neoptera</taxon>
        <taxon>Endopterygota</taxon>
        <taxon>Diptera</taxon>
        <taxon>Nematocera</taxon>
        <taxon>Culicoidea</taxon>
        <taxon>Culicidae</taxon>
        <taxon>Anophelinae</taxon>
        <taxon>Anopheles</taxon>
    </lineage>
</organism>
<reference evidence="2" key="2">
    <citation type="submission" date="2020-05" db="UniProtKB">
        <authorList>
            <consortium name="EnsemblMetazoa"/>
        </authorList>
    </citation>
    <scope>IDENTIFICATION</scope>
    <source>
        <strain evidence="2">WRAIR2</strain>
    </source>
</reference>
<proteinExistence type="predicted"/>
<accession>A0A182NGZ0</accession>
<feature type="compositionally biased region" description="Low complexity" evidence="1">
    <location>
        <begin position="67"/>
        <end position="77"/>
    </location>
</feature>
<evidence type="ECO:0000313" key="3">
    <source>
        <dbReference type="Proteomes" id="UP000075884"/>
    </source>
</evidence>
<reference evidence="3" key="1">
    <citation type="submission" date="2013-03" db="EMBL/GenBank/DDBJ databases">
        <title>The Genome Sequence of Anopheles dirus WRAIR2.</title>
        <authorList>
            <consortium name="The Broad Institute Genomics Platform"/>
            <person name="Neafsey D.E."/>
            <person name="Walton C."/>
            <person name="Walker B."/>
            <person name="Young S.K."/>
            <person name="Zeng Q."/>
            <person name="Gargeya S."/>
            <person name="Fitzgerald M."/>
            <person name="Haas B."/>
            <person name="Abouelleil A."/>
            <person name="Allen A.W."/>
            <person name="Alvarado L."/>
            <person name="Arachchi H.M."/>
            <person name="Berlin A.M."/>
            <person name="Chapman S.B."/>
            <person name="Gainer-Dewar J."/>
            <person name="Goldberg J."/>
            <person name="Griggs A."/>
            <person name="Gujja S."/>
            <person name="Hansen M."/>
            <person name="Howarth C."/>
            <person name="Imamovic A."/>
            <person name="Ireland A."/>
            <person name="Larimer J."/>
            <person name="McCowan C."/>
            <person name="Murphy C."/>
            <person name="Pearson M."/>
            <person name="Poon T.W."/>
            <person name="Priest M."/>
            <person name="Roberts A."/>
            <person name="Saif S."/>
            <person name="Shea T."/>
            <person name="Sisk P."/>
            <person name="Sykes S."/>
            <person name="Wortman J."/>
            <person name="Nusbaum C."/>
            <person name="Birren B."/>
        </authorList>
    </citation>
    <scope>NUCLEOTIDE SEQUENCE [LARGE SCALE GENOMIC DNA]</scope>
    <source>
        <strain evidence="3">WRAIR2</strain>
    </source>
</reference>
<feature type="compositionally biased region" description="Polar residues" evidence="1">
    <location>
        <begin position="41"/>
        <end position="51"/>
    </location>
</feature>
<name>A0A182NGZ0_9DIPT</name>
<evidence type="ECO:0000256" key="1">
    <source>
        <dbReference type="SAM" id="MobiDB-lite"/>
    </source>
</evidence>
<sequence>MARFDGLPGTVHRLPAAKLTHAPGERHPAPFLRGTPEPSDTGAQVPQSPSNEADHSADAEQNQSARPAGPLALGGAPVEADLHERRRGARDSFTPLEVEQHGLRCIFAINLSSPGVLAVIAFRGSQ</sequence>
<keyword evidence="3" id="KW-1185">Reference proteome</keyword>
<dbReference type="VEuPathDB" id="VectorBase:ADIR006913"/>
<dbReference type="Proteomes" id="UP000075884">
    <property type="component" value="Unassembled WGS sequence"/>
</dbReference>